<gene>
    <name evidence="4" type="ORF">M6B38_253285</name>
</gene>
<dbReference type="PROSITE" id="PS50891">
    <property type="entry name" value="LOB"/>
    <property type="match status" value="1"/>
</dbReference>
<protein>
    <submittedName>
        <fullName evidence="4">LOB domain-containing protein 24-like</fullName>
    </submittedName>
</protein>
<dbReference type="AlphaFoldDB" id="A0AAX6IIX1"/>
<accession>A0AAX6IIX1</accession>
<evidence type="ECO:0000256" key="1">
    <source>
        <dbReference type="ARBA" id="ARBA00005474"/>
    </source>
</evidence>
<dbReference type="EMBL" id="JANAVB010001599">
    <property type="protein sequence ID" value="KAJ6852747.1"/>
    <property type="molecule type" value="Genomic_DNA"/>
</dbReference>
<evidence type="ECO:0000313" key="5">
    <source>
        <dbReference type="Proteomes" id="UP001140949"/>
    </source>
</evidence>
<feature type="region of interest" description="Disordered" evidence="2">
    <location>
        <begin position="104"/>
        <end position="178"/>
    </location>
</feature>
<feature type="compositionally biased region" description="Low complexity" evidence="2">
    <location>
        <begin position="281"/>
        <end position="292"/>
    </location>
</feature>
<comment type="caution">
    <text evidence="4">The sequence shown here is derived from an EMBL/GenBank/DDBJ whole genome shotgun (WGS) entry which is preliminary data.</text>
</comment>
<name>A0AAX6IIX1_IRIPA</name>
<evidence type="ECO:0000256" key="2">
    <source>
        <dbReference type="SAM" id="MobiDB-lite"/>
    </source>
</evidence>
<reference evidence="4" key="2">
    <citation type="submission" date="2023-04" db="EMBL/GenBank/DDBJ databases">
        <authorList>
            <person name="Bruccoleri R.E."/>
            <person name="Oakeley E.J."/>
            <person name="Faust A.-M."/>
            <person name="Dessus-Babus S."/>
            <person name="Altorfer M."/>
            <person name="Burckhardt D."/>
            <person name="Oertli M."/>
            <person name="Naumann U."/>
            <person name="Petersen F."/>
            <person name="Wong J."/>
        </authorList>
    </citation>
    <scope>NUCLEOTIDE SEQUENCE</scope>
    <source>
        <strain evidence="4">GSM-AAB239-AS_SAM_17_03QT</strain>
        <tissue evidence="4">Leaf</tissue>
    </source>
</reference>
<reference evidence="4" key="1">
    <citation type="journal article" date="2023" name="GigaByte">
        <title>Genome assembly of the bearded iris, Iris pallida Lam.</title>
        <authorList>
            <person name="Bruccoleri R.E."/>
            <person name="Oakeley E.J."/>
            <person name="Faust A.M.E."/>
            <person name="Altorfer M."/>
            <person name="Dessus-Babus S."/>
            <person name="Burckhardt D."/>
            <person name="Oertli M."/>
            <person name="Naumann U."/>
            <person name="Petersen F."/>
            <person name="Wong J."/>
        </authorList>
    </citation>
    <scope>NUCLEOTIDE SEQUENCE</scope>
    <source>
        <strain evidence="4">GSM-AAB239-AS_SAM_17_03QT</strain>
    </source>
</reference>
<feature type="domain" description="LOB" evidence="3">
    <location>
        <begin position="2"/>
        <end position="103"/>
    </location>
</feature>
<dbReference type="PANTHER" id="PTHR31301">
    <property type="entry name" value="LOB DOMAIN-CONTAINING PROTEIN 4-RELATED"/>
    <property type="match status" value="1"/>
</dbReference>
<dbReference type="Pfam" id="PF03195">
    <property type="entry name" value="LOB"/>
    <property type="match status" value="1"/>
</dbReference>
<sequence>MPRCARCAEAKRKCRDDCVLKPYFPEDNPKRFKDVKTVYGIKIVEDMLNNNPIEVRQQLADSISADAKMRVENPIGGCYSVLCEREREIQLLKETIVALENERNQTGPASGASSEQQVHPPSQPVQMPVQTPVPAQPVQMPVQTPPGVSGATPPGVSGATPPGVSGATPPGVSGATPPGVSGANILVVLDAWMREGIKQLRSLGDVTNAMPPPLISSLGDVTNGDELLRPMPLPLISNNEQQRSESLRPLPPTQIPNHEQDDSRSVDGQLPPLNHEELRSDGSGTSPGDGSPLPLNYDSGSVDGQLPPLNHEHLRSDGSGTSPGDGHGLPLNHE</sequence>
<keyword evidence="5" id="KW-1185">Reference proteome</keyword>
<feature type="compositionally biased region" description="Low complexity" evidence="2">
    <location>
        <begin position="116"/>
        <end position="146"/>
    </location>
</feature>
<dbReference type="Proteomes" id="UP001140949">
    <property type="component" value="Unassembled WGS sequence"/>
</dbReference>
<proteinExistence type="inferred from homology"/>
<evidence type="ECO:0000259" key="3">
    <source>
        <dbReference type="PROSITE" id="PS50891"/>
    </source>
</evidence>
<evidence type="ECO:0000313" key="4">
    <source>
        <dbReference type="EMBL" id="KAJ6852747.1"/>
    </source>
</evidence>
<dbReference type="PANTHER" id="PTHR31301:SF153">
    <property type="entry name" value="LOB DOMAIN-CONTAINING PROTEIN 26"/>
    <property type="match status" value="1"/>
</dbReference>
<organism evidence="4 5">
    <name type="scientific">Iris pallida</name>
    <name type="common">Sweet iris</name>
    <dbReference type="NCBI Taxonomy" id="29817"/>
    <lineage>
        <taxon>Eukaryota</taxon>
        <taxon>Viridiplantae</taxon>
        <taxon>Streptophyta</taxon>
        <taxon>Embryophyta</taxon>
        <taxon>Tracheophyta</taxon>
        <taxon>Spermatophyta</taxon>
        <taxon>Magnoliopsida</taxon>
        <taxon>Liliopsida</taxon>
        <taxon>Asparagales</taxon>
        <taxon>Iridaceae</taxon>
        <taxon>Iridoideae</taxon>
        <taxon>Irideae</taxon>
        <taxon>Iris</taxon>
    </lineage>
</organism>
<dbReference type="InterPro" id="IPR004883">
    <property type="entry name" value="LOB"/>
</dbReference>
<feature type="region of interest" description="Disordered" evidence="2">
    <location>
        <begin position="238"/>
        <end position="334"/>
    </location>
</feature>
<feature type="compositionally biased region" description="Polar residues" evidence="2">
    <location>
        <begin position="104"/>
        <end position="115"/>
    </location>
</feature>
<comment type="similarity">
    <text evidence="1">Belongs to the LOB domain-containing protein family.</text>
</comment>